<keyword evidence="3" id="KW-1185">Reference proteome</keyword>
<gene>
    <name evidence="2" type="ORF">VSH64_21590</name>
</gene>
<reference evidence="2 3" key="1">
    <citation type="journal article" date="2015" name="Int. J. Syst. Evol. Microbiol.">
        <title>Amycolatopsis rhabdoformis sp. nov., an actinomycete isolated from a tropical forest soil.</title>
        <authorList>
            <person name="Souza W.R."/>
            <person name="Silva R.E."/>
            <person name="Goodfellow M."/>
            <person name="Busarakam K."/>
            <person name="Figueiro F.S."/>
            <person name="Ferreira D."/>
            <person name="Rodrigues-Filho E."/>
            <person name="Moraes L.A.B."/>
            <person name="Zucchi T.D."/>
        </authorList>
    </citation>
    <scope>NUCLEOTIDE SEQUENCE [LARGE SCALE GENOMIC DNA]</scope>
    <source>
        <strain evidence="2 3">NCIMB 14900</strain>
    </source>
</reference>
<dbReference type="PROSITE" id="PS51257">
    <property type="entry name" value="PROKAR_LIPOPROTEIN"/>
    <property type="match status" value="1"/>
</dbReference>
<proteinExistence type="predicted"/>
<dbReference type="Proteomes" id="UP001330812">
    <property type="component" value="Chromosome"/>
</dbReference>
<sequence length="144" mass="15023">MRGMRVVVAGAVLVGGVACTAGQPAPTTSPAPSTSWHPDTCLDLEAFNEALGPDFDQDLRDLATKGDTPDTRSAIASSVEVLTRGTDFGMAEEFAVDMRLIVAAAREAKDRLAAGLPTRSAISPLTTPRAESARSLLIALEPKC</sequence>
<evidence type="ECO:0000313" key="3">
    <source>
        <dbReference type="Proteomes" id="UP001330812"/>
    </source>
</evidence>
<evidence type="ECO:0008006" key="4">
    <source>
        <dbReference type="Google" id="ProtNLM"/>
    </source>
</evidence>
<evidence type="ECO:0000256" key="1">
    <source>
        <dbReference type="SAM" id="SignalP"/>
    </source>
</evidence>
<keyword evidence="1" id="KW-0732">Signal</keyword>
<dbReference type="EMBL" id="CP142149">
    <property type="protein sequence ID" value="WSE34641.1"/>
    <property type="molecule type" value="Genomic_DNA"/>
</dbReference>
<evidence type="ECO:0000313" key="2">
    <source>
        <dbReference type="EMBL" id="WSE34641.1"/>
    </source>
</evidence>
<dbReference type="RefSeq" id="WP_326837449.1">
    <property type="nucleotide sequence ID" value="NZ_CP142149.1"/>
</dbReference>
<accession>A0ABZ1ILJ6</accession>
<protein>
    <recommendedName>
        <fullName evidence="4">Lipoprotein</fullName>
    </recommendedName>
</protein>
<feature type="signal peptide" evidence="1">
    <location>
        <begin position="1"/>
        <end position="20"/>
    </location>
</feature>
<feature type="chain" id="PRO_5046724032" description="Lipoprotein" evidence="1">
    <location>
        <begin position="21"/>
        <end position="144"/>
    </location>
</feature>
<organism evidence="2 3">
    <name type="scientific">Amycolatopsis rhabdoformis</name>
    <dbReference type="NCBI Taxonomy" id="1448059"/>
    <lineage>
        <taxon>Bacteria</taxon>
        <taxon>Bacillati</taxon>
        <taxon>Actinomycetota</taxon>
        <taxon>Actinomycetes</taxon>
        <taxon>Pseudonocardiales</taxon>
        <taxon>Pseudonocardiaceae</taxon>
        <taxon>Amycolatopsis</taxon>
    </lineage>
</organism>
<name>A0ABZ1ILJ6_9PSEU</name>